<dbReference type="Pfam" id="PF00653">
    <property type="entry name" value="BIR"/>
    <property type="match status" value="3"/>
</dbReference>
<dbReference type="InterPro" id="IPR032675">
    <property type="entry name" value="LRR_dom_sf"/>
</dbReference>
<organism evidence="8 9">
    <name type="scientific">Latimeria chalumnae</name>
    <name type="common">Coelacanth</name>
    <dbReference type="NCBI Taxonomy" id="7897"/>
    <lineage>
        <taxon>Eukaryota</taxon>
        <taxon>Metazoa</taxon>
        <taxon>Chordata</taxon>
        <taxon>Craniata</taxon>
        <taxon>Vertebrata</taxon>
        <taxon>Euteleostomi</taxon>
        <taxon>Coelacanthiformes</taxon>
        <taxon>Coelacanthidae</taxon>
        <taxon>Latimeria</taxon>
    </lineage>
</organism>
<evidence type="ECO:0000313" key="9">
    <source>
        <dbReference type="Proteomes" id="UP000008672"/>
    </source>
</evidence>
<dbReference type="Ensembl" id="ENSLACT00000014235.1">
    <property type="protein sequence ID" value="ENSLACP00000014136.1"/>
    <property type="gene ID" value="ENSLACG00000012444.1"/>
</dbReference>
<dbReference type="Gene3D" id="3.80.10.10">
    <property type="entry name" value="Ribonuclease Inhibitor"/>
    <property type="match status" value="2"/>
</dbReference>
<dbReference type="FunFam" id="3.40.50.300:FF:001126">
    <property type="entry name" value="Baculoviral IAP repeat-containing protein 1"/>
    <property type="match status" value="1"/>
</dbReference>
<dbReference type="InterPro" id="IPR028789">
    <property type="entry name" value="Naip"/>
</dbReference>
<dbReference type="OMA" id="FENWPFY"/>
<dbReference type="EMBL" id="AFYH01150879">
    <property type="status" value="NOT_ANNOTATED_CDS"/>
    <property type="molecule type" value="Genomic_DNA"/>
</dbReference>
<dbReference type="GO" id="GO:0043066">
    <property type="term" value="P:negative regulation of apoptotic process"/>
    <property type="evidence" value="ECO:0007669"/>
    <property type="project" value="InterPro"/>
</dbReference>
<keyword evidence="9" id="KW-1185">Reference proteome</keyword>
<dbReference type="PANTHER" id="PTHR46914:SF1">
    <property type="entry name" value="BACULOVIRAL IAP REPEAT-CONTAINING PROTEIN 1"/>
    <property type="match status" value="1"/>
</dbReference>
<dbReference type="InParanoid" id="H3AWW5"/>
<dbReference type="PROSITE" id="PS01282">
    <property type="entry name" value="BIR_REPEAT_1"/>
    <property type="match status" value="1"/>
</dbReference>
<reference evidence="9" key="1">
    <citation type="submission" date="2011-08" db="EMBL/GenBank/DDBJ databases">
        <title>The draft genome of Latimeria chalumnae.</title>
        <authorList>
            <person name="Di Palma F."/>
            <person name="Alfoldi J."/>
            <person name="Johnson J."/>
            <person name="Berlin A."/>
            <person name="Gnerre S."/>
            <person name="Jaffe D."/>
            <person name="MacCallum I."/>
            <person name="Young S."/>
            <person name="Walker B.J."/>
            <person name="Lander E."/>
            <person name="Lindblad-Toh K."/>
        </authorList>
    </citation>
    <scope>NUCLEOTIDE SEQUENCE [LARGE SCALE GENOMIC DNA]</scope>
    <source>
        <strain evidence="9">Wild caught</strain>
    </source>
</reference>
<dbReference type="GO" id="GO:0042742">
    <property type="term" value="P:defense response to bacterium"/>
    <property type="evidence" value="ECO:0007669"/>
    <property type="project" value="TreeGrafter"/>
</dbReference>
<evidence type="ECO:0000256" key="4">
    <source>
        <dbReference type="ARBA" id="ARBA00022741"/>
    </source>
</evidence>
<dbReference type="Pfam" id="PF22524">
    <property type="entry name" value="WHD_Nlrc4"/>
    <property type="match status" value="1"/>
</dbReference>
<dbReference type="GeneTree" id="ENSGT00940000163559"/>
<keyword evidence="5" id="KW-0862">Zinc</keyword>
<evidence type="ECO:0000256" key="2">
    <source>
        <dbReference type="ARBA" id="ARBA00022723"/>
    </source>
</evidence>
<name>H3AWW5_LATCH</name>
<dbReference type="STRING" id="7897.ENSLACP00000014136"/>
<dbReference type="PANTHER" id="PTHR46914">
    <property type="entry name" value="BACULOVIRAL IAP REPEAT-CONTAINING PROTEIN 1"/>
    <property type="match status" value="1"/>
</dbReference>
<dbReference type="FunCoup" id="H3AWW5">
    <property type="interactions" value="110"/>
</dbReference>
<dbReference type="SMART" id="SM00238">
    <property type="entry name" value="BIR"/>
    <property type="match status" value="3"/>
</dbReference>
<dbReference type="GO" id="GO:0006915">
    <property type="term" value="P:apoptotic process"/>
    <property type="evidence" value="ECO:0007669"/>
    <property type="project" value="UniProtKB-KW"/>
</dbReference>
<reference evidence="8" key="2">
    <citation type="submission" date="2025-08" db="UniProtKB">
        <authorList>
            <consortium name="Ensembl"/>
        </authorList>
    </citation>
    <scope>IDENTIFICATION</scope>
</reference>
<dbReference type="InterPro" id="IPR053882">
    <property type="entry name" value="Nlrc4-like_WHD"/>
</dbReference>
<dbReference type="eggNOG" id="KOG1101">
    <property type="taxonomic scope" value="Eukaryota"/>
</dbReference>
<dbReference type="Proteomes" id="UP000008672">
    <property type="component" value="Unassembled WGS sequence"/>
</dbReference>
<dbReference type="InterPro" id="IPR027417">
    <property type="entry name" value="P-loop_NTPase"/>
</dbReference>
<protein>
    <submittedName>
        <fullName evidence="8">NLR family apoptosis inhibitory protein</fullName>
    </submittedName>
</protein>
<dbReference type="InterPro" id="IPR001370">
    <property type="entry name" value="BIR_rpt"/>
</dbReference>
<evidence type="ECO:0000256" key="5">
    <source>
        <dbReference type="ARBA" id="ARBA00022833"/>
    </source>
</evidence>
<dbReference type="Gene3D" id="3.40.50.300">
    <property type="entry name" value="P-loop containing nucleotide triphosphate hydrolases"/>
    <property type="match status" value="1"/>
</dbReference>
<dbReference type="SUPFAM" id="SSF52047">
    <property type="entry name" value="RNI-like"/>
    <property type="match status" value="1"/>
</dbReference>
<dbReference type="Gene3D" id="1.10.1170.10">
    <property type="entry name" value="Inhibitor Of Apoptosis Protein (2mihbC-IAP-1), Chain A"/>
    <property type="match status" value="3"/>
</dbReference>
<dbReference type="EMBL" id="AFYH01150878">
    <property type="status" value="NOT_ANNOTATED_CDS"/>
    <property type="molecule type" value="Genomic_DNA"/>
</dbReference>
<evidence type="ECO:0000259" key="7">
    <source>
        <dbReference type="PROSITE" id="PS50837"/>
    </source>
</evidence>
<dbReference type="HOGENOM" id="CLU_005648_0_0_1"/>
<sequence length="1422" mass="162874">KGSHDFPAEDLKDSKNWELDPASLQARLPFMNVDIFKLVPEMEKQYEVIRGQREKSYNHQMRSELERLKTFKSLEQLSSWSPLEMASAGFYRTGLDSSIQCFCCGLVLCTMSHERSPLTTHQMQQPECNFIKGIAVGNIHKYDVRVQVPEGLPVERAAQYKEEASRLGSFKEWPFYAKTDPAVLANTGFFFTGIMDKVQCFSCNGSLANWEVDDDPWKEHSKWFPECEYLQSKKSKEEINQYKENYNHFIGALGKDFTLEIKNPVADTGVSQNIFVDEEARLDSFKTWPQEAIVEPAALARAGFFYTETGTMDRVQCFSCNGNLTNWEVDDDPWQEHSKWFPECEYLQIKEEKASLLPNKYLLYMMLQKWETSKFTNVNEAKQKKSLQTDISTNQHGWLQAVETLKLYLRRTYNNIKFRKIFCFGTSIHVAIDLKQFYADVLFVSKNIKNQPVEQVTFPELLRNLDYITVVEGEAGSGKSALLRKIAILWASGCCPILDRFKLIFYLPLGNLREGRKGLVDAICEQLLGPEVSLSEKALQNMLHHLKNQVLFLLDGYGETDPVPEFTEELIQKNHLTKFCIVIAVRPHRIGSVRHFANAVLSITNFPLYSTIYMLKKLFSHNIFQVQNFFIVLATSETLQGILKTPLFTLALCAFWVQYPKGDILSATAIFKAYMLYNTLKYPKETESMDTETLSCAELALKGVFRPCFDFTEEDLLEARVDWDKALHLGLLSKFTAQRLHPVYRFFHPSFQEYLAAKRMSELIESDVQEDTEKGLYYLQQINTFLKVRGRYYFFLRYACHSSSKATSRIIQHLLNIFNSSGFLDSQSESSEYLTHHPELAFVEHVFISLLRFQSPAEFLHTVISFMLEFVIMAAYKSSSMPVCAPHILQFLRGKSLVLIAENFSREGGLLRFLREYPESFSLVSNLDFMLKGSKRSPRINFSPMEESLSNLGRPTVDPDYASAYQLLNVAVNKTEDDKDNICSFLRLTHRHLPKSLLSAFASGQNQYKTPLLNLRVYDMDKIEESDCSNLMVLFSVSEQIKLDLSGSEGFIRSIRPAIEPYKELFIGFNTYQAELSEEEQEVILSMTSLESIALTSSTNENLPGYLLSHLDMFKQLKELILVVHENQRVLDKIPDAFCSQENMEKLVINGVNLVQDSPRLAWFVQHFRNLTIFHLNCNAFPAFENLVSALTSCKKLREIVLKGFSLSDQDISALAFITSSMSSFNTLQVLTLQGQSFTCKKSSEAFANALGSLKQLEKLTLGGSGITAAAKSIVSQFQHLHSLKVITWNFNLSDESLLEIGKAAKDGYLQTIQELELQANHDITDAGWRSFFLTLDNMADLRVLNLSRLYTHQLKPHPTTVRAFIQCVSKLPSLVTIIMYGWLLDAEDFNMFNAMKEQHLQAKCLHIVWQWLLPFQANIQE</sequence>
<dbReference type="GO" id="GO:0016045">
    <property type="term" value="P:detection of bacterium"/>
    <property type="evidence" value="ECO:0007669"/>
    <property type="project" value="TreeGrafter"/>
</dbReference>
<reference evidence="8" key="3">
    <citation type="submission" date="2025-09" db="UniProtKB">
        <authorList>
            <consortium name="Ensembl"/>
        </authorList>
    </citation>
    <scope>IDENTIFICATION</scope>
</reference>
<dbReference type="GO" id="GO:0072557">
    <property type="term" value="C:IPAF inflammasome complex"/>
    <property type="evidence" value="ECO:0007669"/>
    <property type="project" value="TreeGrafter"/>
</dbReference>
<proteinExistence type="predicted"/>
<dbReference type="GO" id="GO:0046872">
    <property type="term" value="F:metal ion binding"/>
    <property type="evidence" value="ECO:0007669"/>
    <property type="project" value="UniProtKB-KW"/>
</dbReference>
<dbReference type="EMBL" id="AFYH01150875">
    <property type="status" value="NOT_ANNOTATED_CDS"/>
    <property type="molecule type" value="Genomic_DNA"/>
</dbReference>
<dbReference type="EMBL" id="AFYH01150877">
    <property type="status" value="NOT_ANNOTATED_CDS"/>
    <property type="molecule type" value="Genomic_DNA"/>
</dbReference>
<dbReference type="PROSITE" id="PS50143">
    <property type="entry name" value="BIR_REPEAT_2"/>
    <property type="match status" value="3"/>
</dbReference>
<evidence type="ECO:0000256" key="1">
    <source>
        <dbReference type="ARBA" id="ARBA00022703"/>
    </source>
</evidence>
<evidence type="ECO:0000256" key="3">
    <source>
        <dbReference type="ARBA" id="ARBA00022737"/>
    </source>
</evidence>
<dbReference type="GO" id="GO:0070269">
    <property type="term" value="P:pyroptotic inflammatory response"/>
    <property type="evidence" value="ECO:0007669"/>
    <property type="project" value="TreeGrafter"/>
</dbReference>
<evidence type="ECO:0000256" key="6">
    <source>
        <dbReference type="ARBA" id="ARBA00022840"/>
    </source>
</evidence>
<keyword evidence="6" id="KW-0067">ATP-binding</keyword>
<keyword evidence="4" id="KW-0547">Nucleotide-binding</keyword>
<dbReference type="InterPro" id="IPR007111">
    <property type="entry name" value="NACHT_NTPase"/>
</dbReference>
<dbReference type="CDD" id="cd00022">
    <property type="entry name" value="BIR"/>
    <property type="match status" value="3"/>
</dbReference>
<feature type="domain" description="NACHT" evidence="7">
    <location>
        <begin position="467"/>
        <end position="762"/>
    </location>
</feature>
<evidence type="ECO:0000313" key="8">
    <source>
        <dbReference type="Ensembl" id="ENSLACP00000014136.1"/>
    </source>
</evidence>
<dbReference type="PROSITE" id="PS50837">
    <property type="entry name" value="NACHT"/>
    <property type="match status" value="1"/>
</dbReference>
<dbReference type="InterPro" id="IPR040535">
    <property type="entry name" value="NLRC4_HD"/>
</dbReference>
<keyword evidence="2" id="KW-0479">Metal-binding</keyword>
<dbReference type="GO" id="GO:0005524">
    <property type="term" value="F:ATP binding"/>
    <property type="evidence" value="ECO:0007669"/>
    <property type="project" value="UniProtKB-KW"/>
</dbReference>
<keyword evidence="3" id="KW-0677">Repeat</keyword>
<dbReference type="Pfam" id="PF05729">
    <property type="entry name" value="NACHT"/>
    <property type="match status" value="1"/>
</dbReference>
<dbReference type="SUPFAM" id="SSF57924">
    <property type="entry name" value="Inhibitor of apoptosis (IAP) repeat"/>
    <property type="match status" value="3"/>
</dbReference>
<dbReference type="GO" id="GO:0043027">
    <property type="term" value="F:cysteine-type endopeptidase inhibitor activity involved in apoptotic process"/>
    <property type="evidence" value="ECO:0007669"/>
    <property type="project" value="InterPro"/>
</dbReference>
<accession>H3AWW5</accession>
<keyword evidence="1" id="KW-0053">Apoptosis</keyword>
<gene>
    <name evidence="8" type="primary">NAIP</name>
</gene>
<dbReference type="Pfam" id="PF17889">
    <property type="entry name" value="NLRC4_HD"/>
    <property type="match status" value="1"/>
</dbReference>
<dbReference type="EMBL" id="AFYH01150876">
    <property type="status" value="NOT_ANNOTATED_CDS"/>
    <property type="molecule type" value="Genomic_DNA"/>
</dbReference>
<dbReference type="EMBL" id="AFYH01150880">
    <property type="status" value="NOT_ANNOTATED_CDS"/>
    <property type="molecule type" value="Genomic_DNA"/>
</dbReference>